<evidence type="ECO:0008006" key="4">
    <source>
        <dbReference type="Google" id="ProtNLM"/>
    </source>
</evidence>
<dbReference type="AlphaFoldDB" id="A0A7W2ARU3"/>
<accession>A0A7W2ARU3</accession>
<comment type="caution">
    <text evidence="2">The sequence shown here is derived from an EMBL/GenBank/DDBJ whole genome shotgun (WGS) entry which is preliminary data.</text>
</comment>
<dbReference type="RefSeq" id="WP_181740642.1">
    <property type="nucleotide sequence ID" value="NZ_JACEOL010000034.1"/>
</dbReference>
<evidence type="ECO:0000313" key="2">
    <source>
        <dbReference type="EMBL" id="MBA4602767.1"/>
    </source>
</evidence>
<name>A0A7W2ARU3_9BACL</name>
<reference evidence="2 3" key="1">
    <citation type="submission" date="2020-07" db="EMBL/GenBank/DDBJ databases">
        <title>Thermoactinomyces phylogeny.</title>
        <authorList>
            <person name="Dunlap C."/>
        </authorList>
    </citation>
    <scope>NUCLEOTIDE SEQUENCE [LARGE SCALE GENOMIC DNA]</scope>
    <source>
        <strain evidence="2 3">AMNI-1</strain>
    </source>
</reference>
<dbReference type="EMBL" id="JACEOL010000034">
    <property type="protein sequence ID" value="MBA4602767.1"/>
    <property type="molecule type" value="Genomic_DNA"/>
</dbReference>
<dbReference type="InterPro" id="IPR009078">
    <property type="entry name" value="Ferritin-like_SF"/>
</dbReference>
<evidence type="ECO:0000313" key="3">
    <source>
        <dbReference type="Proteomes" id="UP000538292"/>
    </source>
</evidence>
<dbReference type="SUPFAM" id="SSF47240">
    <property type="entry name" value="Ferritin-like"/>
    <property type="match status" value="1"/>
</dbReference>
<feature type="region of interest" description="Disordered" evidence="1">
    <location>
        <begin position="61"/>
        <end position="81"/>
    </location>
</feature>
<evidence type="ECO:0000256" key="1">
    <source>
        <dbReference type="SAM" id="MobiDB-lite"/>
    </source>
</evidence>
<dbReference type="Proteomes" id="UP000538292">
    <property type="component" value="Unassembled WGS sequence"/>
</dbReference>
<keyword evidence="3" id="KW-1185">Reference proteome</keyword>
<protein>
    <recommendedName>
        <fullName evidence="4">Spore coat protein</fullName>
    </recommendedName>
</protein>
<gene>
    <name evidence="2" type="ORF">H2C83_10665</name>
</gene>
<proteinExistence type="predicted"/>
<organism evidence="2 3">
    <name type="scientific">Thermoactinomyces mirandus</name>
    <dbReference type="NCBI Taxonomy" id="2756294"/>
    <lineage>
        <taxon>Bacteria</taxon>
        <taxon>Bacillati</taxon>
        <taxon>Bacillota</taxon>
        <taxon>Bacilli</taxon>
        <taxon>Bacillales</taxon>
        <taxon>Thermoactinomycetaceae</taxon>
        <taxon>Thermoactinomyces</taxon>
    </lineage>
</organism>
<sequence length="81" mass="9223">MQISSKDLSYLTDEMSWELLAMKKCYHFANECQDPSVSQLINRIGQMHQRHYEMLLNHLQPATGSAPTPGMNVTGNQSIQQ</sequence>